<proteinExistence type="predicted"/>
<evidence type="ECO:0000313" key="1">
    <source>
        <dbReference type="EMBL" id="TFK60773.1"/>
    </source>
</evidence>
<organism evidence="1 2">
    <name type="scientific">Pluteus cervinus</name>
    <dbReference type="NCBI Taxonomy" id="181527"/>
    <lineage>
        <taxon>Eukaryota</taxon>
        <taxon>Fungi</taxon>
        <taxon>Dikarya</taxon>
        <taxon>Basidiomycota</taxon>
        <taxon>Agaricomycotina</taxon>
        <taxon>Agaricomycetes</taxon>
        <taxon>Agaricomycetidae</taxon>
        <taxon>Agaricales</taxon>
        <taxon>Pluteineae</taxon>
        <taxon>Pluteaceae</taxon>
        <taxon>Pluteus</taxon>
    </lineage>
</organism>
<sequence length="272" mass="30517">MTPNVVKRHASRSPVGSRASKRPATSSPEEGELDDPSPPRPSSSSITSTLPPLPPSLPQKPVAALKAKVPFPFKKKHDSGINGLPSVVELGGHSISMTSVYERADEGDRRGGRDNDFKRKGRGHHQQQHQQRQGDHWEPGQSRGDHYAPRRDHRERERDRDRADRDRERDRERARSPSSLPPGSTLQVHTHSSYSPNRSRSPLSPHREKHRLPAPRTPEPSFSPMRNGYGGGGRDRDWGGRSLPGSGPRDRRYRDDDDDRYCSPALVLTIFV</sequence>
<gene>
    <name evidence="1" type="ORF">BDN72DRAFT_498145</name>
</gene>
<name>A0ACD3A4H8_9AGAR</name>
<reference evidence="1 2" key="1">
    <citation type="journal article" date="2019" name="Nat. Ecol. Evol.">
        <title>Megaphylogeny resolves global patterns of mushroom evolution.</title>
        <authorList>
            <person name="Varga T."/>
            <person name="Krizsan K."/>
            <person name="Foldi C."/>
            <person name="Dima B."/>
            <person name="Sanchez-Garcia M."/>
            <person name="Sanchez-Ramirez S."/>
            <person name="Szollosi G.J."/>
            <person name="Szarkandi J.G."/>
            <person name="Papp V."/>
            <person name="Albert L."/>
            <person name="Andreopoulos W."/>
            <person name="Angelini C."/>
            <person name="Antonin V."/>
            <person name="Barry K.W."/>
            <person name="Bougher N.L."/>
            <person name="Buchanan P."/>
            <person name="Buyck B."/>
            <person name="Bense V."/>
            <person name="Catcheside P."/>
            <person name="Chovatia M."/>
            <person name="Cooper J."/>
            <person name="Damon W."/>
            <person name="Desjardin D."/>
            <person name="Finy P."/>
            <person name="Geml J."/>
            <person name="Haridas S."/>
            <person name="Hughes K."/>
            <person name="Justo A."/>
            <person name="Karasinski D."/>
            <person name="Kautmanova I."/>
            <person name="Kiss B."/>
            <person name="Kocsube S."/>
            <person name="Kotiranta H."/>
            <person name="LaButti K.M."/>
            <person name="Lechner B.E."/>
            <person name="Liimatainen K."/>
            <person name="Lipzen A."/>
            <person name="Lukacs Z."/>
            <person name="Mihaltcheva S."/>
            <person name="Morgado L.N."/>
            <person name="Niskanen T."/>
            <person name="Noordeloos M.E."/>
            <person name="Ohm R.A."/>
            <person name="Ortiz-Santana B."/>
            <person name="Ovrebo C."/>
            <person name="Racz N."/>
            <person name="Riley R."/>
            <person name="Savchenko A."/>
            <person name="Shiryaev A."/>
            <person name="Soop K."/>
            <person name="Spirin V."/>
            <person name="Szebenyi C."/>
            <person name="Tomsovsky M."/>
            <person name="Tulloss R.E."/>
            <person name="Uehling J."/>
            <person name="Grigoriev I.V."/>
            <person name="Vagvolgyi C."/>
            <person name="Papp T."/>
            <person name="Martin F.M."/>
            <person name="Miettinen O."/>
            <person name="Hibbett D.S."/>
            <person name="Nagy L.G."/>
        </authorList>
    </citation>
    <scope>NUCLEOTIDE SEQUENCE [LARGE SCALE GENOMIC DNA]</scope>
    <source>
        <strain evidence="1 2">NL-1719</strain>
    </source>
</reference>
<keyword evidence="2" id="KW-1185">Reference proteome</keyword>
<evidence type="ECO:0000313" key="2">
    <source>
        <dbReference type="Proteomes" id="UP000308600"/>
    </source>
</evidence>
<protein>
    <submittedName>
        <fullName evidence="1">Uncharacterized protein</fullName>
    </submittedName>
</protein>
<dbReference type="Proteomes" id="UP000308600">
    <property type="component" value="Unassembled WGS sequence"/>
</dbReference>
<dbReference type="EMBL" id="ML208733">
    <property type="protein sequence ID" value="TFK60773.1"/>
    <property type="molecule type" value="Genomic_DNA"/>
</dbReference>
<accession>A0ACD3A4H8</accession>